<comment type="caution">
    <text evidence="6">The sequence shown here is derived from an EMBL/GenBank/DDBJ whole genome shotgun (WGS) entry which is preliminary data.</text>
</comment>
<dbReference type="GO" id="GO:0005576">
    <property type="term" value="C:extracellular region"/>
    <property type="evidence" value="ECO:0007669"/>
    <property type="project" value="InterPro"/>
</dbReference>
<accession>A0A6A4ZCK1</accession>
<evidence type="ECO:0000256" key="2">
    <source>
        <dbReference type="ARBA" id="ARBA00023026"/>
    </source>
</evidence>
<dbReference type="InterPro" id="IPR043504">
    <property type="entry name" value="Peptidase_S1_PA_chymotrypsin"/>
</dbReference>
<reference evidence="6" key="1">
    <citation type="submission" date="2019-06" db="EMBL/GenBank/DDBJ databases">
        <title>Genomics analysis of Aphanomyces spp. identifies a new class of oomycete effector associated with host adaptation.</title>
        <authorList>
            <person name="Gaulin E."/>
        </authorList>
    </citation>
    <scope>NUCLEOTIDE SEQUENCE</scope>
    <source>
        <strain evidence="6">CBS 578.67</strain>
    </source>
</reference>
<organism evidence="6">
    <name type="scientific">Aphanomyces stellatus</name>
    <dbReference type="NCBI Taxonomy" id="120398"/>
    <lineage>
        <taxon>Eukaryota</taxon>
        <taxon>Sar</taxon>
        <taxon>Stramenopiles</taxon>
        <taxon>Oomycota</taxon>
        <taxon>Saprolegniomycetes</taxon>
        <taxon>Saprolegniales</taxon>
        <taxon>Verrucalvaceae</taxon>
        <taxon>Aphanomyces</taxon>
    </lineage>
</organism>
<evidence type="ECO:0000256" key="4">
    <source>
        <dbReference type="SAM" id="MobiDB-lite"/>
    </source>
</evidence>
<evidence type="ECO:0000313" key="6">
    <source>
        <dbReference type="EMBL" id="KAF0709100.1"/>
    </source>
</evidence>
<evidence type="ECO:0000256" key="3">
    <source>
        <dbReference type="ARBA" id="ARBA00023157"/>
    </source>
</evidence>
<dbReference type="Pfam" id="PF13365">
    <property type="entry name" value="Trypsin_2"/>
    <property type="match status" value="1"/>
</dbReference>
<dbReference type="Gene3D" id="2.40.10.10">
    <property type="entry name" value="Trypsin-like serine proteases"/>
    <property type="match status" value="1"/>
</dbReference>
<dbReference type="PANTHER" id="PTHR36234">
    <property type="entry name" value="LYSYL ENDOPEPTIDASE"/>
    <property type="match status" value="1"/>
</dbReference>
<dbReference type="Pfam" id="PF00024">
    <property type="entry name" value="PAN_1"/>
    <property type="match status" value="1"/>
</dbReference>
<dbReference type="EMBL" id="VJMH01002350">
    <property type="protein sequence ID" value="KAF0709100.1"/>
    <property type="molecule type" value="Genomic_DNA"/>
</dbReference>
<evidence type="ECO:0000256" key="1">
    <source>
        <dbReference type="ARBA" id="ARBA00022737"/>
    </source>
</evidence>
<feature type="non-terminal residue" evidence="6">
    <location>
        <position position="1"/>
    </location>
</feature>
<proteinExistence type="predicted"/>
<dbReference type="GO" id="GO:0006508">
    <property type="term" value="P:proteolysis"/>
    <property type="evidence" value="ECO:0007669"/>
    <property type="project" value="InterPro"/>
</dbReference>
<name>A0A6A4ZCK1_9STRA</name>
<dbReference type="PROSITE" id="PS50948">
    <property type="entry name" value="PAN"/>
    <property type="match status" value="1"/>
</dbReference>
<feature type="domain" description="Apple" evidence="5">
    <location>
        <begin position="337"/>
        <end position="402"/>
    </location>
</feature>
<keyword evidence="3" id="KW-1015">Disulfide bond</keyword>
<dbReference type="Gene3D" id="3.50.4.10">
    <property type="entry name" value="Hepatocyte Growth Factor"/>
    <property type="match status" value="3"/>
</dbReference>
<sequence>AATGATLVINDPQLDFALVKLDNVNAGVDLASFGYLQTRSTEAMVNETVYAIGHPSGRPCHIAYVDDDGSPGRLLDTSFTPSGGGECNIVDRLAHRLDTDAGSSGSPVLTYADNLVVGLHNCGGCRVENVNLNSAVKMSQIVDFLGSRGLLPRDAVVTVEVPPTSSPTTSKPTPSPPRPSTPSPQPTKCSPIEENVDYAGFDLMSTQRVSATDCCADCNSTPGCKLFVWSDYSGGTCWLKSQQGAKTKVTGARAAILSDGSSPQPPPSSCGVIEKQTDFAGEDIAESSGPLESCCDACKANEACHAYSWVDDTCYLKGKRRDPSHNSNVQSARVYKCASIEANVDFVGHDVASVQAEAVEDCCAICRGVPECKAFSFARGVCYLKSAKDKTKTGKGVFSATA</sequence>
<dbReference type="InterPro" id="IPR000177">
    <property type="entry name" value="Apple"/>
</dbReference>
<dbReference type="SUPFAM" id="SSF50494">
    <property type="entry name" value="Trypsin-like serine proteases"/>
    <property type="match status" value="1"/>
</dbReference>
<keyword evidence="2" id="KW-0843">Virulence</keyword>
<evidence type="ECO:0000259" key="5">
    <source>
        <dbReference type="PROSITE" id="PS50948"/>
    </source>
</evidence>
<dbReference type="InterPro" id="IPR009003">
    <property type="entry name" value="Peptidase_S1_PA"/>
</dbReference>
<gene>
    <name evidence="6" type="ORF">As57867_006076</name>
</gene>
<protein>
    <recommendedName>
        <fullName evidence="5">Apple domain-containing protein</fullName>
    </recommendedName>
</protein>
<feature type="compositionally biased region" description="Low complexity" evidence="4">
    <location>
        <begin position="162"/>
        <end position="172"/>
    </location>
</feature>
<feature type="region of interest" description="Disordered" evidence="4">
    <location>
        <begin position="159"/>
        <end position="192"/>
    </location>
</feature>
<feature type="compositionally biased region" description="Pro residues" evidence="4">
    <location>
        <begin position="173"/>
        <end position="185"/>
    </location>
</feature>
<keyword evidence="1" id="KW-0677">Repeat</keyword>
<dbReference type="PANTHER" id="PTHR36234:SF5">
    <property type="entry name" value="LYSYL ENDOPEPTIDASE"/>
    <property type="match status" value="1"/>
</dbReference>
<dbReference type="InterPro" id="IPR003609">
    <property type="entry name" value="Pan_app"/>
</dbReference>
<dbReference type="SMART" id="SM00223">
    <property type="entry name" value="APPLE"/>
    <property type="match status" value="2"/>
</dbReference>
<dbReference type="OrthoDB" id="77539at2759"/>
<dbReference type="CDD" id="cd01100">
    <property type="entry name" value="APPLE_Factor_XI_like"/>
    <property type="match status" value="2"/>
</dbReference>
<dbReference type="AlphaFoldDB" id="A0A6A4ZCK1"/>
<dbReference type="Pfam" id="PF14295">
    <property type="entry name" value="PAN_4"/>
    <property type="match status" value="2"/>
</dbReference>